<dbReference type="Pfam" id="PF00501">
    <property type="entry name" value="AMP-binding"/>
    <property type="match status" value="2"/>
</dbReference>
<feature type="domain" description="Carrier" evidence="4">
    <location>
        <begin position="1661"/>
        <end position="1737"/>
    </location>
</feature>
<dbReference type="InterPro" id="IPR036736">
    <property type="entry name" value="ACP-like_sf"/>
</dbReference>
<dbReference type="NCBIfam" id="TIGR01733">
    <property type="entry name" value="AA-adenyl-dom"/>
    <property type="match status" value="1"/>
</dbReference>
<dbReference type="InterPro" id="IPR045851">
    <property type="entry name" value="AMP-bd_C_sf"/>
</dbReference>
<dbReference type="Gene3D" id="3.30.559.10">
    <property type="entry name" value="Chloramphenicol acetyltransferase-like domain"/>
    <property type="match status" value="2"/>
</dbReference>
<dbReference type="InterPro" id="IPR042099">
    <property type="entry name" value="ANL_N_sf"/>
</dbReference>
<proteinExistence type="predicted"/>
<dbReference type="PANTHER" id="PTHR45527">
    <property type="entry name" value="NONRIBOSOMAL PEPTIDE SYNTHETASE"/>
    <property type="match status" value="1"/>
</dbReference>
<dbReference type="InterPro" id="IPR009081">
    <property type="entry name" value="PP-bd_ACP"/>
</dbReference>
<organism evidence="5 6">
    <name type="scientific">Sporothrix curviconia</name>
    <dbReference type="NCBI Taxonomy" id="1260050"/>
    <lineage>
        <taxon>Eukaryota</taxon>
        <taxon>Fungi</taxon>
        <taxon>Dikarya</taxon>
        <taxon>Ascomycota</taxon>
        <taxon>Pezizomycotina</taxon>
        <taxon>Sordariomycetes</taxon>
        <taxon>Sordariomycetidae</taxon>
        <taxon>Ophiostomatales</taxon>
        <taxon>Ophiostomataceae</taxon>
        <taxon>Sporothrix</taxon>
    </lineage>
</organism>
<dbReference type="Gene3D" id="3.30.559.30">
    <property type="entry name" value="Nonribosomal peptide synthetase, condensation domain"/>
    <property type="match status" value="2"/>
</dbReference>
<dbReference type="Proteomes" id="UP001642405">
    <property type="component" value="Unassembled WGS sequence"/>
</dbReference>
<evidence type="ECO:0000256" key="3">
    <source>
        <dbReference type="ARBA" id="ARBA00022598"/>
    </source>
</evidence>
<dbReference type="PROSITE" id="PS50075">
    <property type="entry name" value="CARRIER"/>
    <property type="match status" value="1"/>
</dbReference>
<sequence>MDDRHQLSILNPVPTKLPGPELLHLLVSGVDGNNGNGRNPQTPALDYRAPDGTHVTLLYPELHRTAGVLAAEIGQRLPSSPSSAPKELVVPVLIPQAPELYVSLLGILKAGGAFCPIQLDAPPDRIRFILGDVGADVVLTTSAMVAKIPADLVENLQVVLVDELHLFDGTDNKTPPPFVSPPVGPDNLAYVMYTSGSTGTPKGVGVPHGAATQSLLAHDRHVPQFQRFLQFAAPTFDVSVFEIFFPWFRGSTLVCCSRTEMLDDLPSVIRSLNVDACELTPTVAGSLLQTRANAPGLRLLLTIGEMLTEPVIREFGHGPEQKSIFTLQPALDGAASVKNIGFPLDTVSAYILAIPNEEAGETSKTPLSDPRIVPLGEVGELAVGGYQLARGYINRPEQTTAAFIDTKKYGRLYRTGDKASITEQGILECSGRLSGGQVKLRGQRIELGEVEQAVLRTSGCLGSVAAVINGILVAFCDVGPKGLADAASNGTEEAILASCRSWLPRFMIPGDVVLMAGFSRLASGKVDRKRLASDYAEANAQHAASTSKSTEYKDDLDRQLHEIAHQILGAPIDSKTPLAAAGLDSLKAIRFASALRTSARVQASAVDVLEAGSLSALHVRLQRLAAESPTHPSLSPSDHILDASVVLHEASFFYGVLDPQNVELVTECNPIQAAMLTETLADPRAYCNWIELEFAGEYEPGAIASAFEKLINHNEALRAAFVQHDGRFVQAIRRTGLECQIQRVEQLQLQRQFQFQLGTEEPFLLPFSVQIECPSADRTGPARAVLHIHHAVYDGWSTDLLRRDLDTLLKGGALEKRQPYSSVIRHYRVISAGDKSAAEQFWAETLNAFQPSAVPELNPRRNITGQVLTKLATLSTVNGSVLDKSKVDRAAGFVGCSTQVIFQAALTWLWSGLVGSPDIVLGTVTSGRTIPLDGIETVVGPCLQTVPLRTDLSRVQTIRDLLQSLHTSNRVLLPHAFLSLAEIKKTAGILPGQSLYDVLFVYQESLFSHTRPDDRVTEAAHQDYLETKLLWEVEPVEHANASGHGQFRVRTTFYADAFPEAQVDVLVEQFATIVEHIVDHIDNDIASLHASIPASLQSCHNINYRPFNGCPDLASLVRNTAKKTPNRPAVCFATSLQDGTEGGGDGTMECATITFDELDRLANQIARCLRETYDVKAGDAVAIIMDKSILLYAGILGILKAGCAYLPLLLSLPPARTQTILNQAGVQSVLCDTAAAESLASIPDVYKTLDLTTAHLDVYPDGDFDESEIVPADPSRIANIVYTSGSTGVPKGVCVTQLNICSNLDVLSRIYPVSPENGGRLLQSCSQAFDVSVFEIFFSWVHGLCVCAATNDVLFADLERAIRLFNVTHLSMTPTVAALVNPDKTPSVEFLVTAGEPLTERVATTWSKQLFQGYGPSETTNICTVKKMALGDTIRHLGFAFENTSTVVLPRHGLHGDSGAPVPRGAVGEFCFGGDQVVAGYLGLPALTAEKFIQHPVFGRLYRSGDVGRMLPDGSLMITGRIDDQIKLRGQRIELNEINAVLCASLLLSEALTLVVRQEGSEQLASFFVPASSASSRVSPFHHVLDVDTELLRSLFSDLQSRLPIYMVPTFLVPIAAVPLTPAGKVNKSLLHEIFQKFARDQLASFANNASIADEETEDAAQWTDVERHVCTVVASVLKTDAKAIGRRTPLASLGLDSLSAILVARRLSTTASRLVISDVLRNASIAQLARLIQEQEETETAVENIAGSSATLDVFSSEFLSQLQKGLLDHGLASSLPALPCMPLQEAMLVSPTRGKSYINRMLFRLAGNASAVQQAWRNMCARHDILRTCFVTTDHPLYPIAQVVLDSYAAPWLELNASSGESVAELVERHAQSLLEPVDSFRPPISFAIIVDGQVQHLSFLCHHAVYDGEAMGRLLWEVEKLVIASHQQLQLPPSLEVAAPHFGPFLEQALHLPASTDAFWGEHLSGFRPALLRPTIGDKFNTGNASGVLAKPLYTSLTAIQDQVQALGVSLLTVFQATWACVTSMLLQSNDVCFGNVYSGRSVLVENVDRLVAPCFNTLPVRADLAVLRANRELLSYFQVLNPDMLLHQFTPLRQIQRQHSSGRRLFDSLLLLQPPSRPLDSSIWMLEKDDGEMDLPIVCELMPDQSLDVVEIRLHFDR</sequence>
<dbReference type="PROSITE" id="PS00012">
    <property type="entry name" value="PHOSPHOPANTETHEINE"/>
    <property type="match status" value="1"/>
</dbReference>
<gene>
    <name evidence="5" type="ORF">SCUCBS95973_000646</name>
</gene>
<dbReference type="SUPFAM" id="SSF56801">
    <property type="entry name" value="Acetyl-CoA synthetase-like"/>
    <property type="match status" value="2"/>
</dbReference>
<keyword evidence="1" id="KW-0596">Phosphopantetheine</keyword>
<evidence type="ECO:0000313" key="5">
    <source>
        <dbReference type="EMBL" id="CAK7210007.1"/>
    </source>
</evidence>
<protein>
    <submittedName>
        <fullName evidence="5">NRPS</fullName>
    </submittedName>
</protein>
<reference evidence="5 6" key="1">
    <citation type="submission" date="2024-01" db="EMBL/GenBank/DDBJ databases">
        <authorList>
            <person name="Allen C."/>
            <person name="Tagirdzhanova G."/>
        </authorList>
    </citation>
    <scope>NUCLEOTIDE SEQUENCE [LARGE SCALE GENOMIC DNA]</scope>
</reference>
<dbReference type="Gene3D" id="3.30.300.30">
    <property type="match status" value="2"/>
</dbReference>
<evidence type="ECO:0000256" key="1">
    <source>
        <dbReference type="ARBA" id="ARBA00022450"/>
    </source>
</evidence>
<dbReference type="Pfam" id="PF00550">
    <property type="entry name" value="PP-binding"/>
    <property type="match status" value="2"/>
</dbReference>
<dbReference type="Pfam" id="PF00668">
    <property type="entry name" value="Condensation"/>
    <property type="match status" value="2"/>
</dbReference>
<dbReference type="EMBL" id="CAWUHB010000002">
    <property type="protein sequence ID" value="CAK7210007.1"/>
    <property type="molecule type" value="Genomic_DNA"/>
</dbReference>
<evidence type="ECO:0000259" key="4">
    <source>
        <dbReference type="PROSITE" id="PS50075"/>
    </source>
</evidence>
<dbReference type="Gene3D" id="1.10.1200.10">
    <property type="entry name" value="ACP-like"/>
    <property type="match status" value="2"/>
</dbReference>
<dbReference type="SUPFAM" id="SSF52777">
    <property type="entry name" value="CoA-dependent acyltransferases"/>
    <property type="match status" value="4"/>
</dbReference>
<dbReference type="PROSITE" id="PS00455">
    <property type="entry name" value="AMP_BINDING"/>
    <property type="match status" value="2"/>
</dbReference>
<dbReference type="InterPro" id="IPR006162">
    <property type="entry name" value="Ppantetheine_attach_site"/>
</dbReference>
<dbReference type="SMART" id="SM00823">
    <property type="entry name" value="PKS_PP"/>
    <property type="match status" value="2"/>
</dbReference>
<evidence type="ECO:0000256" key="2">
    <source>
        <dbReference type="ARBA" id="ARBA00022553"/>
    </source>
</evidence>
<accession>A0ABP0ARX4</accession>
<comment type="caution">
    <text evidence="5">The sequence shown here is derived from an EMBL/GenBank/DDBJ whole genome shotgun (WGS) entry which is preliminary data.</text>
</comment>
<dbReference type="SUPFAM" id="SSF47336">
    <property type="entry name" value="ACP-like"/>
    <property type="match status" value="2"/>
</dbReference>
<dbReference type="InterPro" id="IPR001242">
    <property type="entry name" value="Condensation_dom"/>
</dbReference>
<evidence type="ECO:0000313" key="6">
    <source>
        <dbReference type="Proteomes" id="UP001642405"/>
    </source>
</evidence>
<dbReference type="InterPro" id="IPR020806">
    <property type="entry name" value="PKS_PP-bd"/>
</dbReference>
<dbReference type="Gene3D" id="2.30.38.10">
    <property type="entry name" value="Luciferase, Domain 3"/>
    <property type="match status" value="1"/>
</dbReference>
<name>A0ABP0ARX4_9PEZI</name>
<keyword evidence="6" id="KW-1185">Reference proteome</keyword>
<dbReference type="InterPro" id="IPR010071">
    <property type="entry name" value="AA_adenyl_dom"/>
</dbReference>
<dbReference type="InterPro" id="IPR020845">
    <property type="entry name" value="AMP-binding_CS"/>
</dbReference>
<keyword evidence="3" id="KW-0436">Ligase</keyword>
<keyword evidence="2" id="KW-0597">Phosphoprotein</keyword>
<dbReference type="PANTHER" id="PTHR45527:SF1">
    <property type="entry name" value="FATTY ACID SYNTHASE"/>
    <property type="match status" value="1"/>
</dbReference>
<dbReference type="Gene3D" id="3.40.50.12780">
    <property type="entry name" value="N-terminal domain of ligase-like"/>
    <property type="match status" value="1"/>
</dbReference>
<dbReference type="Gene3D" id="3.40.50.980">
    <property type="match status" value="2"/>
</dbReference>
<dbReference type="InterPro" id="IPR023213">
    <property type="entry name" value="CAT-like_dom_sf"/>
</dbReference>
<dbReference type="InterPro" id="IPR000873">
    <property type="entry name" value="AMP-dep_synth/lig_dom"/>
</dbReference>